<keyword evidence="2" id="KW-0812">Transmembrane</keyword>
<comment type="subcellular location">
    <subcellularLocation>
        <location evidence="1">Membrane</location>
        <topology evidence="1">Multi-pass membrane protein</topology>
    </subcellularLocation>
</comment>
<dbReference type="PANTHER" id="PTHR17920">
    <property type="entry name" value="TRANSMEMBRANE AND COILED-COIL DOMAIN-CONTAINING PROTEIN 4 TMCO4"/>
    <property type="match status" value="1"/>
</dbReference>
<evidence type="ECO:0000256" key="4">
    <source>
        <dbReference type="ARBA" id="ARBA00023136"/>
    </source>
</evidence>
<dbReference type="InterPro" id="IPR007941">
    <property type="entry name" value="DUF726"/>
</dbReference>
<sequence>MRSHLTKRNLLLGAGGTVAALAGGAAYVLSELDGEHADYTAPETQPMLTTRGRLGGDAANGGDDGSNDDSNTPTVATEGEWSFADADELVLFVHGFDTGPQAARDQTYTLDVGLNEYRSLPVAGYSWVSDGEWADAKAVADANAEPLAGWLGQWAAEDGRPIHLIGYSLGARVVCAALAELETSERADPLASVSLLGGAIPSDSVERDGEYGDAIAALDAPVTNFYSRRDRVLGWVYRFSDRTTAVGSGGIDDPAAAPDGYQDIDVTELVADHYSYFEPEEGCLSRVVETLD</sequence>
<dbReference type="OrthoDB" id="11236at2157"/>
<dbReference type="PANTHER" id="PTHR17920:SF3">
    <property type="entry name" value="TRANSMEMBRANE AND COILED-COIL DOMAIN-CONTAINING PROTEIN 4"/>
    <property type="match status" value="1"/>
</dbReference>
<dbReference type="InterPro" id="IPR006311">
    <property type="entry name" value="TAT_signal"/>
</dbReference>
<keyword evidence="7" id="KW-1185">Reference proteome</keyword>
<accession>A0A544QP56</accession>
<dbReference type="Pfam" id="PF05277">
    <property type="entry name" value="DUF726"/>
    <property type="match status" value="1"/>
</dbReference>
<dbReference type="GO" id="GO:0016020">
    <property type="term" value="C:membrane"/>
    <property type="evidence" value="ECO:0007669"/>
    <property type="project" value="UniProtKB-SubCell"/>
</dbReference>
<gene>
    <name evidence="6" type="ORF">EWF95_09520</name>
</gene>
<dbReference type="SUPFAM" id="SSF53474">
    <property type="entry name" value="alpha/beta-Hydrolases"/>
    <property type="match status" value="1"/>
</dbReference>
<protein>
    <submittedName>
        <fullName evidence="6">DUF726 domain-containing protein</fullName>
    </submittedName>
</protein>
<evidence type="ECO:0000313" key="7">
    <source>
        <dbReference type="Proteomes" id="UP000315385"/>
    </source>
</evidence>
<dbReference type="AlphaFoldDB" id="A0A544QP56"/>
<feature type="region of interest" description="Disordered" evidence="5">
    <location>
        <begin position="39"/>
        <end position="75"/>
    </location>
</feature>
<dbReference type="PROSITE" id="PS51318">
    <property type="entry name" value="TAT"/>
    <property type="match status" value="1"/>
</dbReference>
<evidence type="ECO:0000256" key="1">
    <source>
        <dbReference type="ARBA" id="ARBA00004141"/>
    </source>
</evidence>
<evidence type="ECO:0000256" key="5">
    <source>
        <dbReference type="SAM" id="MobiDB-lite"/>
    </source>
</evidence>
<comment type="caution">
    <text evidence="6">The sequence shown here is derived from an EMBL/GenBank/DDBJ whole genome shotgun (WGS) entry which is preliminary data.</text>
</comment>
<dbReference type="EMBL" id="SESI01000002">
    <property type="protein sequence ID" value="TQQ80707.1"/>
    <property type="molecule type" value="Genomic_DNA"/>
</dbReference>
<keyword evidence="3" id="KW-1133">Transmembrane helix</keyword>
<reference evidence="6 7" key="1">
    <citation type="submission" date="2019-02" db="EMBL/GenBank/DDBJ databases">
        <title>Halonotius sp. a new haloqrchaeon isolated from saline water.</title>
        <authorList>
            <person name="Duran-Viseras A."/>
            <person name="Sanchez-Porro C."/>
            <person name="Ventosa A."/>
        </authorList>
    </citation>
    <scope>NUCLEOTIDE SEQUENCE [LARGE SCALE GENOMIC DNA]</scope>
    <source>
        <strain evidence="6 7">F9-27</strain>
    </source>
</reference>
<organism evidence="6 7">
    <name type="scientific">Halonotius roseus</name>
    <dbReference type="NCBI Taxonomy" id="2511997"/>
    <lineage>
        <taxon>Archaea</taxon>
        <taxon>Methanobacteriati</taxon>
        <taxon>Methanobacteriota</taxon>
        <taxon>Stenosarchaea group</taxon>
        <taxon>Halobacteria</taxon>
        <taxon>Halobacteriales</taxon>
        <taxon>Haloferacaceae</taxon>
        <taxon>Halonotius</taxon>
    </lineage>
</organism>
<evidence type="ECO:0000313" key="6">
    <source>
        <dbReference type="EMBL" id="TQQ80707.1"/>
    </source>
</evidence>
<keyword evidence="4" id="KW-0472">Membrane</keyword>
<dbReference type="Proteomes" id="UP000315385">
    <property type="component" value="Unassembled WGS sequence"/>
</dbReference>
<dbReference type="InterPro" id="IPR029058">
    <property type="entry name" value="AB_hydrolase_fold"/>
</dbReference>
<name>A0A544QP56_9EURY</name>
<evidence type="ECO:0000256" key="2">
    <source>
        <dbReference type="ARBA" id="ARBA00022692"/>
    </source>
</evidence>
<evidence type="ECO:0000256" key="3">
    <source>
        <dbReference type="ARBA" id="ARBA00022989"/>
    </source>
</evidence>
<dbReference type="Gene3D" id="3.40.50.1820">
    <property type="entry name" value="alpha/beta hydrolase"/>
    <property type="match status" value="1"/>
</dbReference>
<feature type="compositionally biased region" description="Gly residues" evidence="5">
    <location>
        <begin position="53"/>
        <end position="64"/>
    </location>
</feature>
<proteinExistence type="predicted"/>